<name>A0AAV4Q8F6_9ARAC</name>
<organism evidence="4 5">
    <name type="scientific">Caerostris darwini</name>
    <dbReference type="NCBI Taxonomy" id="1538125"/>
    <lineage>
        <taxon>Eukaryota</taxon>
        <taxon>Metazoa</taxon>
        <taxon>Ecdysozoa</taxon>
        <taxon>Arthropoda</taxon>
        <taxon>Chelicerata</taxon>
        <taxon>Arachnida</taxon>
        <taxon>Araneae</taxon>
        <taxon>Araneomorphae</taxon>
        <taxon>Entelegynae</taxon>
        <taxon>Araneoidea</taxon>
        <taxon>Araneidae</taxon>
        <taxon>Caerostris</taxon>
    </lineage>
</organism>
<evidence type="ECO:0000256" key="1">
    <source>
        <dbReference type="SAM" id="Coils"/>
    </source>
</evidence>
<feature type="region of interest" description="Disordered" evidence="2">
    <location>
        <begin position="1"/>
        <end position="21"/>
    </location>
</feature>
<evidence type="ECO:0000259" key="3">
    <source>
        <dbReference type="Pfam" id="PF13870"/>
    </source>
</evidence>
<feature type="coiled-coil region" evidence="1">
    <location>
        <begin position="162"/>
        <end position="243"/>
    </location>
</feature>
<dbReference type="AlphaFoldDB" id="A0AAV4Q8F6"/>
<dbReference type="Pfam" id="PF13870">
    <property type="entry name" value="CCDC113_CCDC96_CC"/>
    <property type="match status" value="1"/>
</dbReference>
<protein>
    <recommendedName>
        <fullName evidence="3">CCDC113/CCDC96 coiled-coil domain-containing protein</fullName>
    </recommendedName>
</protein>
<keyword evidence="5" id="KW-1185">Reference proteome</keyword>
<comment type="caution">
    <text evidence="4">The sequence shown here is derived from an EMBL/GenBank/DDBJ whole genome shotgun (WGS) entry which is preliminary data.</text>
</comment>
<dbReference type="InterPro" id="IPR025254">
    <property type="entry name" value="CCDC113/CCDC96_CC"/>
</dbReference>
<evidence type="ECO:0000313" key="5">
    <source>
        <dbReference type="Proteomes" id="UP001054837"/>
    </source>
</evidence>
<dbReference type="Proteomes" id="UP001054837">
    <property type="component" value="Unassembled WGS sequence"/>
</dbReference>
<evidence type="ECO:0000313" key="4">
    <source>
        <dbReference type="EMBL" id="GIY03663.1"/>
    </source>
</evidence>
<proteinExistence type="predicted"/>
<sequence length="247" mass="29262">MDDKTAQLVEEERTTSEKLASLEKELSERESEWNELNTEFTALKQKIAISSVNCDNGERFTAEEVNELLRKEQETREILDDIRLEAIRKRYFLKKIVKEKTNLVEGPLDFGEYEIMCTGTENNLEVVKQLKQETKIYVKKSEEVINILSHLRQKLHSSQSDKATAKEKETQLEDELKEMRNDLFQEKMKYTNMNEKNEELQHKSILLQHPRLLQDHKELQEENETAKKELENLKNTYKAVMKIIWQS</sequence>
<evidence type="ECO:0000256" key="2">
    <source>
        <dbReference type="SAM" id="MobiDB-lite"/>
    </source>
</evidence>
<reference evidence="4 5" key="1">
    <citation type="submission" date="2021-06" db="EMBL/GenBank/DDBJ databases">
        <title>Caerostris darwini draft genome.</title>
        <authorList>
            <person name="Kono N."/>
            <person name="Arakawa K."/>
        </authorList>
    </citation>
    <scope>NUCLEOTIDE SEQUENCE [LARGE SCALE GENOMIC DNA]</scope>
</reference>
<accession>A0AAV4Q8F6</accession>
<keyword evidence="1" id="KW-0175">Coiled coil</keyword>
<feature type="domain" description="CCDC113/CCDC96 coiled-coil" evidence="3">
    <location>
        <begin position="73"/>
        <end position="240"/>
    </location>
</feature>
<gene>
    <name evidence="4" type="primary">AVEN_241438_1</name>
    <name evidence="4" type="ORF">CDAR_526721</name>
</gene>
<dbReference type="EMBL" id="BPLQ01003839">
    <property type="protein sequence ID" value="GIY03663.1"/>
    <property type="molecule type" value="Genomic_DNA"/>
</dbReference>